<feature type="transmembrane region" description="Helical" evidence="8">
    <location>
        <begin position="327"/>
        <end position="348"/>
    </location>
</feature>
<dbReference type="InterPro" id="IPR005828">
    <property type="entry name" value="MFS_sugar_transport-like"/>
</dbReference>
<dbReference type="PANTHER" id="PTHR43528">
    <property type="entry name" value="ALPHA-KETOGLUTARATE PERMEASE"/>
    <property type="match status" value="1"/>
</dbReference>
<dbReference type="PROSITE" id="PS00216">
    <property type="entry name" value="SUGAR_TRANSPORT_1"/>
    <property type="match status" value="1"/>
</dbReference>
<dbReference type="Proteomes" id="UP000323105">
    <property type="component" value="Unassembled WGS sequence"/>
</dbReference>
<dbReference type="EMBL" id="BKBW01000015">
    <property type="protein sequence ID" value="GEQ77647.1"/>
    <property type="molecule type" value="Genomic_DNA"/>
</dbReference>
<dbReference type="SUPFAM" id="SSF103473">
    <property type="entry name" value="MFS general substrate transporter"/>
    <property type="match status" value="1"/>
</dbReference>
<feature type="transmembrane region" description="Helical" evidence="8">
    <location>
        <begin position="291"/>
        <end position="315"/>
    </location>
</feature>
<feature type="transmembrane region" description="Helical" evidence="8">
    <location>
        <begin position="422"/>
        <end position="444"/>
    </location>
</feature>
<feature type="transmembrane region" description="Helical" evidence="8">
    <location>
        <begin position="162"/>
        <end position="187"/>
    </location>
</feature>
<evidence type="ECO:0000256" key="2">
    <source>
        <dbReference type="ARBA" id="ARBA00022448"/>
    </source>
</evidence>
<evidence type="ECO:0000256" key="3">
    <source>
        <dbReference type="ARBA" id="ARBA00022475"/>
    </source>
</evidence>
<name>A0A5A7MIK6_COMTE</name>
<keyword evidence="4 8" id="KW-0812">Transmembrane</keyword>
<evidence type="ECO:0000313" key="10">
    <source>
        <dbReference type="EMBL" id="GEQ77647.1"/>
    </source>
</evidence>
<feature type="domain" description="Major facilitator superfamily (MFS) profile" evidence="9">
    <location>
        <begin position="60"/>
        <end position="475"/>
    </location>
</feature>
<keyword evidence="3" id="KW-1003">Cell membrane</keyword>
<dbReference type="GO" id="GO:0005886">
    <property type="term" value="C:plasma membrane"/>
    <property type="evidence" value="ECO:0007669"/>
    <property type="project" value="UniProtKB-SubCell"/>
</dbReference>
<dbReference type="FunFam" id="1.20.1250.20:FF:000001">
    <property type="entry name" value="Dicarboxylate MFS transporter"/>
    <property type="match status" value="1"/>
</dbReference>
<dbReference type="InterPro" id="IPR051084">
    <property type="entry name" value="H+-coupled_symporters"/>
</dbReference>
<feature type="transmembrane region" description="Helical" evidence="8">
    <location>
        <begin position="208"/>
        <end position="226"/>
    </location>
</feature>
<keyword evidence="2" id="KW-0813">Transport</keyword>
<evidence type="ECO:0000313" key="11">
    <source>
        <dbReference type="Proteomes" id="UP000323105"/>
    </source>
</evidence>
<protein>
    <submittedName>
        <fullName evidence="10">MFS transporter</fullName>
    </submittedName>
</protein>
<dbReference type="InterPro" id="IPR005829">
    <property type="entry name" value="Sugar_transporter_CS"/>
</dbReference>
<evidence type="ECO:0000256" key="7">
    <source>
        <dbReference type="ARBA" id="ARBA00023136"/>
    </source>
</evidence>
<comment type="subcellular location">
    <subcellularLocation>
        <location evidence="1">Cell membrane</location>
        <topology evidence="1">Multi-pass membrane protein</topology>
    </subcellularLocation>
</comment>
<dbReference type="Gene3D" id="1.20.1250.20">
    <property type="entry name" value="MFS general substrate transporter like domains"/>
    <property type="match status" value="2"/>
</dbReference>
<reference evidence="10 11" key="1">
    <citation type="journal article" date="2019" name="Microbiol. Resour. Announc.">
        <title>Draft Genome Sequence of Comamonas testosteroni TA441, a Bacterium That Has a Cryptic Phenol Degradation Gene Cluster.</title>
        <authorList>
            <person name="Arai H."/>
            <person name="Ishii M."/>
        </authorList>
    </citation>
    <scope>NUCLEOTIDE SEQUENCE [LARGE SCALE GENOMIC DNA]</scope>
    <source>
        <strain evidence="10 11">TA441</strain>
    </source>
</reference>
<evidence type="ECO:0000256" key="1">
    <source>
        <dbReference type="ARBA" id="ARBA00004651"/>
    </source>
</evidence>
<feature type="transmembrane region" description="Helical" evidence="8">
    <location>
        <begin position="360"/>
        <end position="378"/>
    </location>
</feature>
<feature type="transmembrane region" description="Helical" evidence="8">
    <location>
        <begin position="96"/>
        <end position="120"/>
    </location>
</feature>
<dbReference type="GO" id="GO:0015293">
    <property type="term" value="F:symporter activity"/>
    <property type="evidence" value="ECO:0007669"/>
    <property type="project" value="UniProtKB-KW"/>
</dbReference>
<keyword evidence="6 8" id="KW-1133">Transmembrane helix</keyword>
<accession>A0A5A7MIK6</accession>
<evidence type="ECO:0000256" key="5">
    <source>
        <dbReference type="ARBA" id="ARBA00022847"/>
    </source>
</evidence>
<dbReference type="PROSITE" id="PS50850">
    <property type="entry name" value="MFS"/>
    <property type="match status" value="1"/>
</dbReference>
<feature type="transmembrane region" description="Helical" evidence="8">
    <location>
        <begin position="132"/>
        <end position="150"/>
    </location>
</feature>
<dbReference type="PROSITE" id="PS00217">
    <property type="entry name" value="SUGAR_TRANSPORT_2"/>
    <property type="match status" value="1"/>
</dbReference>
<keyword evidence="7 8" id="KW-0472">Membrane</keyword>
<evidence type="ECO:0000256" key="6">
    <source>
        <dbReference type="ARBA" id="ARBA00022989"/>
    </source>
</evidence>
<evidence type="ECO:0000256" key="4">
    <source>
        <dbReference type="ARBA" id="ARBA00022692"/>
    </source>
</evidence>
<keyword evidence="5" id="KW-0769">Symport</keyword>
<dbReference type="InterPro" id="IPR020846">
    <property type="entry name" value="MFS_dom"/>
</dbReference>
<evidence type="ECO:0000259" key="9">
    <source>
        <dbReference type="PROSITE" id="PS50850"/>
    </source>
</evidence>
<feature type="transmembrane region" description="Helical" evidence="8">
    <location>
        <begin position="232"/>
        <end position="251"/>
    </location>
</feature>
<gene>
    <name evidence="10" type="ORF">CTTA_4652</name>
</gene>
<organism evidence="10 11">
    <name type="scientific">Comamonas testosteroni</name>
    <name type="common">Pseudomonas testosteroni</name>
    <dbReference type="NCBI Taxonomy" id="285"/>
    <lineage>
        <taxon>Bacteria</taxon>
        <taxon>Pseudomonadati</taxon>
        <taxon>Pseudomonadota</taxon>
        <taxon>Betaproteobacteria</taxon>
        <taxon>Burkholderiales</taxon>
        <taxon>Comamonadaceae</taxon>
        <taxon>Comamonas</taxon>
    </lineage>
</organism>
<dbReference type="InterPro" id="IPR036259">
    <property type="entry name" value="MFS_trans_sf"/>
</dbReference>
<feature type="transmembrane region" description="Helical" evidence="8">
    <location>
        <begin position="450"/>
        <end position="470"/>
    </location>
</feature>
<dbReference type="AlphaFoldDB" id="A0A5A7MIK6"/>
<feature type="transmembrane region" description="Helical" evidence="8">
    <location>
        <begin position="384"/>
        <end position="410"/>
    </location>
</feature>
<comment type="caution">
    <text evidence="10">The sequence shown here is derived from an EMBL/GenBank/DDBJ whole genome shotgun (WGS) entry which is preliminary data.</text>
</comment>
<evidence type="ECO:0000256" key="8">
    <source>
        <dbReference type="SAM" id="Phobius"/>
    </source>
</evidence>
<proteinExistence type="predicted"/>
<dbReference type="Pfam" id="PF00083">
    <property type="entry name" value="Sugar_tr"/>
    <property type="match status" value="1"/>
</dbReference>
<feature type="transmembrane region" description="Helical" evidence="8">
    <location>
        <begin position="72"/>
        <end position="90"/>
    </location>
</feature>
<sequence length="476" mass="50618">MHSDAVRRLGGWPTLAYPLFNLTSPPTMTHPTVSAHAGAAQASVGTTQHAAHDERSSKRAVIAASTGNALEWYDFTVYALFAVYIGQNFFQNENPTVQLLASFIAFGIGYIARPLGALILGSYGDRKGRKAALTMTIMLMAVGTLLIAIAPPYTAIGIGAPLLIVAGRVLQGFSAGGEVGGATAFLVEHAPPAKRGLYASWLQASMGISNMMAALVATAVTMLFTTQQVHDWAWRIPFIIGLAIAPVGLWMRRALDETPHFKEQAERAAASGEAEKKMPMLQVLRDCPRQLLTGLGLSVLWAAAPYALIIYLPIYVQKNMGFESSQAFTAAFIGNIFLVAGCLISGTLSDRFGRRNMLRFGAILLLLGAYPLMAWLHGNHTTMALIIVQSAMCSMVALFVGAAPAALSEIFPTAVRSSGMSLSYNAAVTVLGGFAPALLTWITYKTGVAYAPALYVMAAAVVALIAISFLPARSED</sequence>
<dbReference type="PANTHER" id="PTHR43528:SF7">
    <property type="entry name" value="MFS TRANSPORTER"/>
    <property type="match status" value="1"/>
</dbReference>